<comment type="caution">
    <text evidence="2">The sequence shown here is derived from an EMBL/GenBank/DDBJ whole genome shotgun (WGS) entry which is preliminary data.</text>
</comment>
<name>A0ABQ5RQ38_9CHLO</name>
<feature type="region of interest" description="Disordered" evidence="1">
    <location>
        <begin position="1"/>
        <end position="132"/>
    </location>
</feature>
<feature type="compositionally biased region" description="Acidic residues" evidence="1">
    <location>
        <begin position="25"/>
        <end position="52"/>
    </location>
</feature>
<keyword evidence="3" id="KW-1185">Reference proteome</keyword>
<protein>
    <submittedName>
        <fullName evidence="2">Uncharacterized protein</fullName>
    </submittedName>
</protein>
<feature type="compositionally biased region" description="Acidic residues" evidence="1">
    <location>
        <begin position="115"/>
        <end position="124"/>
    </location>
</feature>
<reference evidence="2 3" key="1">
    <citation type="journal article" date="2023" name="IScience">
        <title>Expanded male sex-determining region conserved during the evolution of homothallism in the green alga Volvox.</title>
        <authorList>
            <person name="Yamamoto K."/>
            <person name="Matsuzaki R."/>
            <person name="Mahakham W."/>
            <person name="Heman W."/>
            <person name="Sekimoto H."/>
            <person name="Kawachi M."/>
            <person name="Minakuchi Y."/>
            <person name="Toyoda A."/>
            <person name="Nozaki H."/>
        </authorList>
    </citation>
    <scope>NUCLEOTIDE SEQUENCE [LARGE SCALE GENOMIC DNA]</scope>
    <source>
        <strain evidence="2 3">NIES-4468</strain>
    </source>
</reference>
<organism evidence="2 3">
    <name type="scientific">Volvox africanus</name>
    <dbReference type="NCBI Taxonomy" id="51714"/>
    <lineage>
        <taxon>Eukaryota</taxon>
        <taxon>Viridiplantae</taxon>
        <taxon>Chlorophyta</taxon>
        <taxon>core chlorophytes</taxon>
        <taxon>Chlorophyceae</taxon>
        <taxon>CS clade</taxon>
        <taxon>Chlamydomonadales</taxon>
        <taxon>Volvocaceae</taxon>
        <taxon>Volvox</taxon>
    </lineage>
</organism>
<proteinExistence type="predicted"/>
<gene>
    <name evidence="2" type="ORF">VaNZ11_001602</name>
</gene>
<feature type="compositionally biased region" description="Low complexity" evidence="1">
    <location>
        <begin position="56"/>
        <end position="65"/>
    </location>
</feature>
<dbReference type="Proteomes" id="UP001165090">
    <property type="component" value="Unassembled WGS sequence"/>
</dbReference>
<feature type="non-terminal residue" evidence="2">
    <location>
        <position position="1"/>
    </location>
</feature>
<evidence type="ECO:0000256" key="1">
    <source>
        <dbReference type="SAM" id="MobiDB-lite"/>
    </source>
</evidence>
<accession>A0ABQ5RQ38</accession>
<dbReference type="EMBL" id="BSDZ01000004">
    <property type="protein sequence ID" value="GLI59665.1"/>
    <property type="molecule type" value="Genomic_DNA"/>
</dbReference>
<evidence type="ECO:0000313" key="3">
    <source>
        <dbReference type="Proteomes" id="UP001165090"/>
    </source>
</evidence>
<sequence length="166" mass="17760">SEPAEESVSGGGYDDEDYASQVSTTDEDEEGDSYGDESDGDDSLSDEGDEGEVEHAGLLSGSASLDLTDEEELDFYYQPIGRQRRGPAAGRTDAGASSAEAAAAGQTSLGKGVEEGNEEEEEEELGARRARHEAVREWARTLVGPEEALQLEEALLEMYGRGEFDE</sequence>
<feature type="compositionally biased region" description="Low complexity" evidence="1">
    <location>
        <begin position="94"/>
        <end position="105"/>
    </location>
</feature>
<feature type="non-terminal residue" evidence="2">
    <location>
        <position position="166"/>
    </location>
</feature>
<evidence type="ECO:0000313" key="2">
    <source>
        <dbReference type="EMBL" id="GLI59665.1"/>
    </source>
</evidence>